<feature type="transmembrane region" description="Helical" evidence="1">
    <location>
        <begin position="345"/>
        <end position="368"/>
    </location>
</feature>
<dbReference type="AlphaFoldDB" id="A0A6U5ZXA8"/>
<reference evidence="3" key="1">
    <citation type="submission" date="2021-01" db="EMBL/GenBank/DDBJ databases">
        <authorList>
            <person name="Corre E."/>
            <person name="Pelletier E."/>
            <person name="Niang G."/>
            <person name="Scheremetjew M."/>
            <person name="Finn R."/>
            <person name="Kale V."/>
            <person name="Holt S."/>
            <person name="Cochrane G."/>
            <person name="Meng A."/>
            <person name="Brown T."/>
            <person name="Cohen L."/>
        </authorList>
    </citation>
    <scope>NUCLEOTIDE SEQUENCE</scope>
    <source>
        <strain evidence="3">CCMP 2712</strain>
    </source>
</reference>
<dbReference type="EMBL" id="HBKN01019577">
    <property type="protein sequence ID" value="CAE2300046.1"/>
    <property type="molecule type" value="Transcribed_RNA"/>
</dbReference>
<accession>A0A6U5ZXA8</accession>
<evidence type="ECO:0000313" key="3">
    <source>
        <dbReference type="EMBL" id="CAE2300046.1"/>
    </source>
</evidence>
<protein>
    <submittedName>
        <fullName evidence="3">Uncharacterized protein</fullName>
    </submittedName>
</protein>
<evidence type="ECO:0000313" key="2">
    <source>
        <dbReference type="EMBL" id="CAE2300045.1"/>
    </source>
</evidence>
<feature type="transmembrane region" description="Helical" evidence="1">
    <location>
        <begin position="29"/>
        <end position="49"/>
    </location>
</feature>
<name>A0A6U5ZXA8_GUITH</name>
<keyword evidence="1" id="KW-0472">Membrane</keyword>
<keyword evidence="1" id="KW-1133">Transmembrane helix</keyword>
<proteinExistence type="predicted"/>
<gene>
    <name evidence="2" type="ORF">GTHE00462_LOCUS15438</name>
    <name evidence="3" type="ORF">GTHE00462_LOCUS15439</name>
</gene>
<dbReference type="EMBL" id="HBKN01019576">
    <property type="protein sequence ID" value="CAE2300045.1"/>
    <property type="molecule type" value="Transcribed_RNA"/>
</dbReference>
<keyword evidence="1" id="KW-0812">Transmembrane</keyword>
<organism evidence="3">
    <name type="scientific">Guillardia theta</name>
    <name type="common">Cryptophyte</name>
    <name type="synonym">Cryptomonas phi</name>
    <dbReference type="NCBI Taxonomy" id="55529"/>
    <lineage>
        <taxon>Eukaryota</taxon>
        <taxon>Cryptophyceae</taxon>
        <taxon>Pyrenomonadales</taxon>
        <taxon>Geminigeraceae</taxon>
        <taxon>Guillardia</taxon>
    </lineage>
</organism>
<sequence>MSVKPEEGSTAQFLNVATIKQGALRLATVLYSVVLSLLLGLYLTIGPVLNYNKIESDQRDMVTNMRILIPARQKAHNISMQTCVPNSLSIGALSNPVSLATVQKSRGRLPDPRFLGYDGFLQTINMMSVTPRMWQYYTALLPNVQPPPLAWNAQMLLNITFQIPSFFFPQAAQIYNTLPLKARPRFSYKYQTLESGLIESWIVDAKFSTSVRAFNISRTAIQGQIEVGILKEILVETRFETMDVPATYIEQDVSSTLYNGGKVTIKTVKDSSGNSVSCLKLFDVRSDCRQTVAVPVIHRVRAKRFEVVYVGNSSDYVAPTSGVSISVEVRDLQQPRPYSPPFGEFTIFFVGIAFLLVSLFTLIFWCYARFFVINRNVRLNNGEPPMFFQSLLKFRGW</sequence>
<evidence type="ECO:0000256" key="1">
    <source>
        <dbReference type="SAM" id="Phobius"/>
    </source>
</evidence>